<gene>
    <name evidence="1" type="ORF">HPB49_019479</name>
</gene>
<accession>A0ACB8CSN1</accession>
<reference evidence="1" key="1">
    <citation type="submission" date="2020-05" db="EMBL/GenBank/DDBJ databases">
        <title>Large-scale comparative analyses of tick genomes elucidate their genetic diversity and vector capacities.</title>
        <authorList>
            <person name="Jia N."/>
            <person name="Wang J."/>
            <person name="Shi W."/>
            <person name="Du L."/>
            <person name="Sun Y."/>
            <person name="Zhan W."/>
            <person name="Jiang J."/>
            <person name="Wang Q."/>
            <person name="Zhang B."/>
            <person name="Ji P."/>
            <person name="Sakyi L.B."/>
            <person name="Cui X."/>
            <person name="Yuan T."/>
            <person name="Jiang B."/>
            <person name="Yang W."/>
            <person name="Lam T.T.-Y."/>
            <person name="Chang Q."/>
            <person name="Ding S."/>
            <person name="Wang X."/>
            <person name="Zhu J."/>
            <person name="Ruan X."/>
            <person name="Zhao L."/>
            <person name="Wei J."/>
            <person name="Que T."/>
            <person name="Du C."/>
            <person name="Cheng J."/>
            <person name="Dai P."/>
            <person name="Han X."/>
            <person name="Huang E."/>
            <person name="Gao Y."/>
            <person name="Liu J."/>
            <person name="Shao H."/>
            <person name="Ye R."/>
            <person name="Li L."/>
            <person name="Wei W."/>
            <person name="Wang X."/>
            <person name="Wang C."/>
            <person name="Yang T."/>
            <person name="Huo Q."/>
            <person name="Li W."/>
            <person name="Guo W."/>
            <person name="Chen H."/>
            <person name="Zhou L."/>
            <person name="Ni X."/>
            <person name="Tian J."/>
            <person name="Zhou Y."/>
            <person name="Sheng Y."/>
            <person name="Liu T."/>
            <person name="Pan Y."/>
            <person name="Xia L."/>
            <person name="Li J."/>
            <person name="Zhao F."/>
            <person name="Cao W."/>
        </authorList>
    </citation>
    <scope>NUCLEOTIDE SEQUENCE</scope>
    <source>
        <strain evidence="1">Dsil-2018</strain>
    </source>
</reference>
<keyword evidence="2" id="KW-1185">Reference proteome</keyword>
<evidence type="ECO:0000313" key="1">
    <source>
        <dbReference type="EMBL" id="KAH7950083.1"/>
    </source>
</evidence>
<name>A0ACB8CSN1_DERSI</name>
<dbReference type="EMBL" id="CM023474">
    <property type="protein sequence ID" value="KAH7950083.1"/>
    <property type="molecule type" value="Genomic_DNA"/>
</dbReference>
<dbReference type="Proteomes" id="UP000821865">
    <property type="component" value="Chromosome 5"/>
</dbReference>
<proteinExistence type="predicted"/>
<organism evidence="1 2">
    <name type="scientific">Dermacentor silvarum</name>
    <name type="common">Tick</name>
    <dbReference type="NCBI Taxonomy" id="543639"/>
    <lineage>
        <taxon>Eukaryota</taxon>
        <taxon>Metazoa</taxon>
        <taxon>Ecdysozoa</taxon>
        <taxon>Arthropoda</taxon>
        <taxon>Chelicerata</taxon>
        <taxon>Arachnida</taxon>
        <taxon>Acari</taxon>
        <taxon>Parasitiformes</taxon>
        <taxon>Ixodida</taxon>
        <taxon>Ixodoidea</taxon>
        <taxon>Ixodidae</taxon>
        <taxon>Rhipicephalinae</taxon>
        <taxon>Dermacentor</taxon>
    </lineage>
</organism>
<evidence type="ECO:0000313" key="2">
    <source>
        <dbReference type="Proteomes" id="UP000821865"/>
    </source>
</evidence>
<comment type="caution">
    <text evidence="1">The sequence shown here is derived from an EMBL/GenBank/DDBJ whole genome shotgun (WGS) entry which is preliminary data.</text>
</comment>
<sequence length="175" mass="19310">MIGKSGFMCALAMVQPESRGAVYLNRTDPDSSPSINPSMLGRDNDLNRLVKGTMKIKTLFSTEAMQKIGAKLWDKRYPRCKQFEPWTEHYVRCMIQETAFPGQHVCCTCAMGKEVKSVLDERMRVRGGVKGVRVVDASAMPKITAGNTNAAVMMMAAKGAAMILEDAERESKVKA</sequence>
<protein>
    <submittedName>
        <fullName evidence="1">Uncharacterized protein</fullName>
    </submittedName>
</protein>